<dbReference type="SUPFAM" id="SSF46557">
    <property type="entry name" value="GreA transcript cleavage protein, N-terminal domain"/>
    <property type="match status" value="1"/>
</dbReference>
<dbReference type="InterPro" id="IPR036805">
    <property type="entry name" value="Tscrpt_elong_fac_GreA/B_N_sf"/>
</dbReference>
<evidence type="ECO:0000256" key="3">
    <source>
        <dbReference type="ARBA" id="ARBA00023015"/>
    </source>
</evidence>
<dbReference type="NCBIfam" id="NF001264">
    <property type="entry name" value="PRK00226.1-5"/>
    <property type="match status" value="1"/>
</dbReference>
<dbReference type="Proteomes" id="UP000834458">
    <property type="component" value="Unassembled WGS sequence"/>
</dbReference>
<dbReference type="PANTHER" id="PTHR30437:SF4">
    <property type="entry name" value="TRANSCRIPTION ELONGATION FACTOR GREA"/>
    <property type="match status" value="1"/>
</dbReference>
<evidence type="ECO:0000256" key="4">
    <source>
        <dbReference type="ARBA" id="ARBA00023125"/>
    </source>
</evidence>
<reference evidence="12" key="1">
    <citation type="submission" date="2020-05" db="EMBL/GenBank/DDBJ databases">
        <authorList>
            <person name="Delgado-Blas J."/>
        </authorList>
    </citation>
    <scope>NUCLEOTIDE SEQUENCE</scope>
    <source>
        <strain evidence="12">BB1454</strain>
    </source>
</reference>
<sequence length="180" mass="19687">MPLWRDCADVRVYAQPYVEKLDMATIPITKRGAEKLKEELHRLKTVERPNIIQAIAEARAQGDLSENAEYESAKDRQGFIEGRIMEVEGKLSAAQVIDPSSLDAGGRVVFGTTVELEDEDSGAAVTYQIVGEDEADIKLGLINISSPIARALIGKEEGDTAVVQAPGGERRYEIVAVKYI</sequence>
<organism evidence="12 13">
    <name type="scientific">Comamonas aquatica</name>
    <dbReference type="NCBI Taxonomy" id="225991"/>
    <lineage>
        <taxon>Bacteria</taxon>
        <taxon>Pseudomonadati</taxon>
        <taxon>Pseudomonadota</taxon>
        <taxon>Betaproteobacteria</taxon>
        <taxon>Burkholderiales</taxon>
        <taxon>Comamonadaceae</taxon>
        <taxon>Comamonas</taxon>
    </lineage>
</organism>
<keyword evidence="4 8" id="KW-0238">DNA-binding</keyword>
<proteinExistence type="inferred from homology"/>
<dbReference type="AlphaFoldDB" id="A0AA35D829"/>
<dbReference type="InterPro" id="IPR006359">
    <property type="entry name" value="Tscrpt_elong_fac_GreA"/>
</dbReference>
<dbReference type="NCBIfam" id="NF001263">
    <property type="entry name" value="PRK00226.1-4"/>
    <property type="match status" value="1"/>
</dbReference>
<dbReference type="GO" id="GO:0006354">
    <property type="term" value="P:DNA-templated transcription elongation"/>
    <property type="evidence" value="ECO:0007669"/>
    <property type="project" value="TreeGrafter"/>
</dbReference>
<evidence type="ECO:0000256" key="8">
    <source>
        <dbReference type="HAMAP-Rule" id="MF_00105"/>
    </source>
</evidence>
<dbReference type="HAMAP" id="MF_00105">
    <property type="entry name" value="GreA_GreB"/>
    <property type="match status" value="1"/>
</dbReference>
<dbReference type="InterPro" id="IPR023459">
    <property type="entry name" value="Tscrpt_elong_fac_GreA/B_fam"/>
</dbReference>
<evidence type="ECO:0000259" key="11">
    <source>
        <dbReference type="Pfam" id="PF03449"/>
    </source>
</evidence>
<dbReference type="Pfam" id="PF01272">
    <property type="entry name" value="GreA_GreB"/>
    <property type="match status" value="1"/>
</dbReference>
<evidence type="ECO:0000256" key="2">
    <source>
        <dbReference type="ARBA" id="ARBA00013729"/>
    </source>
</evidence>
<dbReference type="EMBL" id="CAHPSC010000037">
    <property type="protein sequence ID" value="CAB5698245.1"/>
    <property type="molecule type" value="Genomic_DNA"/>
</dbReference>
<dbReference type="FunFam" id="1.10.287.180:FF:000001">
    <property type="entry name" value="Transcription elongation factor GreA"/>
    <property type="match status" value="1"/>
</dbReference>
<comment type="caution">
    <text evidence="12">The sequence shown here is derived from an EMBL/GenBank/DDBJ whole genome shotgun (WGS) entry which is preliminary data.</text>
</comment>
<evidence type="ECO:0000256" key="1">
    <source>
        <dbReference type="ARBA" id="ARBA00008213"/>
    </source>
</evidence>
<name>A0AA35D829_9BURK</name>
<keyword evidence="5 8" id="KW-0804">Transcription</keyword>
<dbReference type="GO" id="GO:0032784">
    <property type="term" value="P:regulation of DNA-templated transcription elongation"/>
    <property type="evidence" value="ECO:0007669"/>
    <property type="project" value="UniProtKB-UniRule"/>
</dbReference>
<protein>
    <recommendedName>
        <fullName evidence="2 8">Transcription elongation factor GreA</fullName>
    </recommendedName>
    <alternativeName>
        <fullName evidence="7 8">Transcript cleavage factor GreA</fullName>
    </alternativeName>
</protein>
<dbReference type="Gene3D" id="1.10.287.180">
    <property type="entry name" value="Transcription elongation factor, GreA/GreB, N-terminal domain"/>
    <property type="match status" value="1"/>
</dbReference>
<evidence type="ECO:0000256" key="6">
    <source>
        <dbReference type="ARBA" id="ARBA00024916"/>
    </source>
</evidence>
<dbReference type="FunFam" id="3.10.50.30:FF:000001">
    <property type="entry name" value="Transcription elongation factor GreA"/>
    <property type="match status" value="1"/>
</dbReference>
<dbReference type="InterPro" id="IPR028624">
    <property type="entry name" value="Tscrpt_elong_fac_GreA/B"/>
</dbReference>
<dbReference type="InterPro" id="IPR001437">
    <property type="entry name" value="Tscrpt_elong_fac_GreA/B_C"/>
</dbReference>
<dbReference type="InterPro" id="IPR022691">
    <property type="entry name" value="Tscrpt_elong_fac_GreA/B_N"/>
</dbReference>
<keyword evidence="3 8" id="KW-0805">Transcription regulation</keyword>
<comment type="similarity">
    <text evidence="1 8 9">Belongs to the GreA/GreB family.</text>
</comment>
<dbReference type="InterPro" id="IPR018151">
    <property type="entry name" value="TF_GreA/GreB_CS"/>
</dbReference>
<feature type="domain" description="Transcription elongation factor GreA/GreB N-terminal" evidence="11">
    <location>
        <begin position="26"/>
        <end position="96"/>
    </location>
</feature>
<dbReference type="NCBIfam" id="NF001261">
    <property type="entry name" value="PRK00226.1-2"/>
    <property type="match status" value="1"/>
</dbReference>
<evidence type="ECO:0000313" key="12">
    <source>
        <dbReference type="EMBL" id="CAB5698245.1"/>
    </source>
</evidence>
<feature type="domain" description="Transcription elongation factor GreA/GreB C-terminal" evidence="10">
    <location>
        <begin position="106"/>
        <end position="179"/>
    </location>
</feature>
<dbReference type="GO" id="GO:0003677">
    <property type="term" value="F:DNA binding"/>
    <property type="evidence" value="ECO:0007669"/>
    <property type="project" value="UniProtKB-UniRule"/>
</dbReference>
<evidence type="ECO:0000256" key="5">
    <source>
        <dbReference type="ARBA" id="ARBA00023163"/>
    </source>
</evidence>
<dbReference type="Pfam" id="PF03449">
    <property type="entry name" value="GreA_GreB_N"/>
    <property type="match status" value="1"/>
</dbReference>
<dbReference type="SUPFAM" id="SSF54534">
    <property type="entry name" value="FKBP-like"/>
    <property type="match status" value="1"/>
</dbReference>
<evidence type="ECO:0000256" key="7">
    <source>
        <dbReference type="ARBA" id="ARBA00030776"/>
    </source>
</evidence>
<dbReference type="GO" id="GO:0070063">
    <property type="term" value="F:RNA polymerase binding"/>
    <property type="evidence" value="ECO:0007669"/>
    <property type="project" value="InterPro"/>
</dbReference>
<dbReference type="PIRSF" id="PIRSF006092">
    <property type="entry name" value="GreA_GreB"/>
    <property type="match status" value="1"/>
</dbReference>
<dbReference type="NCBIfam" id="TIGR01462">
    <property type="entry name" value="greA"/>
    <property type="match status" value="1"/>
</dbReference>
<dbReference type="Gene3D" id="3.10.50.30">
    <property type="entry name" value="Transcription elongation factor, GreA/GreB, C-terminal domain"/>
    <property type="match status" value="1"/>
</dbReference>
<evidence type="ECO:0000259" key="10">
    <source>
        <dbReference type="Pfam" id="PF01272"/>
    </source>
</evidence>
<gene>
    <name evidence="8 12" type="primary">greA</name>
    <name evidence="12" type="ORF">GHA_02533</name>
</gene>
<dbReference type="PROSITE" id="PS00829">
    <property type="entry name" value="GREAB_1"/>
    <property type="match status" value="1"/>
</dbReference>
<dbReference type="InterPro" id="IPR036953">
    <property type="entry name" value="GreA/GreB_C_sf"/>
</dbReference>
<evidence type="ECO:0000313" key="13">
    <source>
        <dbReference type="Proteomes" id="UP000834458"/>
    </source>
</evidence>
<comment type="function">
    <text evidence="6 8 9">Necessary for efficient RNA polymerase transcription elongation past template-encoded arresting sites. The arresting sites in DNA have the property of trapping a certain fraction of elongating RNA polymerases that pass through, resulting in locked ternary complexes. Cleavage of the nascent transcript by cleavage factors such as GreA or GreB allows the resumption of elongation from the new 3'terminus. GreA releases sequences of 2 to 3 nucleotides.</text>
</comment>
<evidence type="ECO:0000256" key="9">
    <source>
        <dbReference type="RuleBase" id="RU000556"/>
    </source>
</evidence>
<dbReference type="PANTHER" id="PTHR30437">
    <property type="entry name" value="TRANSCRIPTION ELONGATION FACTOR GREA"/>
    <property type="match status" value="1"/>
</dbReference>
<accession>A0AA35D829</accession>